<evidence type="ECO:0000256" key="9">
    <source>
        <dbReference type="ARBA" id="ARBA00023239"/>
    </source>
</evidence>
<comment type="catalytic activity">
    <reaction evidence="1 12">
        <text>L-threonine = 2-oxobutanoate + NH4(+)</text>
        <dbReference type="Rhea" id="RHEA:22108"/>
        <dbReference type="ChEBI" id="CHEBI:16763"/>
        <dbReference type="ChEBI" id="CHEBI:28938"/>
        <dbReference type="ChEBI" id="CHEBI:57926"/>
        <dbReference type="EC" id="4.3.1.19"/>
    </reaction>
</comment>
<dbReference type="PROSITE" id="PS00165">
    <property type="entry name" value="DEHYDRATASE_SER_THR"/>
    <property type="match status" value="1"/>
</dbReference>
<dbReference type="PANTHER" id="PTHR48078:SF11">
    <property type="entry name" value="THREONINE DEHYDRATASE, MITOCHONDRIAL"/>
    <property type="match status" value="1"/>
</dbReference>
<comment type="pathway">
    <text evidence="3 12">Amino-acid biosynthesis; L-isoleucine biosynthesis; 2-oxobutanoate from L-threonine: step 1/1.</text>
</comment>
<evidence type="ECO:0000256" key="11">
    <source>
        <dbReference type="ARBA" id="ARBA00025527"/>
    </source>
</evidence>
<keyword evidence="10 12" id="KW-0100">Branched-chain amino acid biosynthesis</keyword>
<proteinExistence type="inferred from homology"/>
<evidence type="ECO:0000313" key="14">
    <source>
        <dbReference type="EMBL" id="PVW14645.1"/>
    </source>
</evidence>
<dbReference type="GO" id="GO:0004794">
    <property type="term" value="F:threonine deaminase activity"/>
    <property type="evidence" value="ECO:0007669"/>
    <property type="project" value="UniProtKB-UniRule"/>
</dbReference>
<keyword evidence="15" id="KW-1185">Reference proteome</keyword>
<dbReference type="GO" id="GO:0003941">
    <property type="term" value="F:L-serine ammonia-lyase activity"/>
    <property type="evidence" value="ECO:0007669"/>
    <property type="project" value="TreeGrafter"/>
</dbReference>
<dbReference type="Proteomes" id="UP000245962">
    <property type="component" value="Unassembled WGS sequence"/>
</dbReference>
<reference evidence="14 15" key="1">
    <citation type="submission" date="2018-04" db="EMBL/GenBank/DDBJ databases">
        <title>Marixanthomonas spongiae HN-E44 sp. nov., isolated from a marine sponge.</title>
        <authorList>
            <person name="Luo L."/>
            <person name="Zhuang L."/>
        </authorList>
    </citation>
    <scope>NUCLEOTIDE SEQUENCE [LARGE SCALE GENOMIC DNA]</scope>
    <source>
        <strain evidence="14 15">HN-E44</strain>
    </source>
</reference>
<dbReference type="SUPFAM" id="SSF53686">
    <property type="entry name" value="Tryptophan synthase beta subunit-like PLP-dependent enzymes"/>
    <property type="match status" value="1"/>
</dbReference>
<keyword evidence="6 12" id="KW-0028">Amino-acid biosynthesis</keyword>
<evidence type="ECO:0000256" key="2">
    <source>
        <dbReference type="ARBA" id="ARBA00001933"/>
    </source>
</evidence>
<dbReference type="InterPro" id="IPR001926">
    <property type="entry name" value="TrpB-like_PALP"/>
</dbReference>
<gene>
    <name evidence="12" type="primary">ilvA</name>
    <name evidence="14" type="ORF">DDV96_08960</name>
</gene>
<dbReference type="InterPro" id="IPR036052">
    <property type="entry name" value="TrpB-like_PALP_sf"/>
</dbReference>
<dbReference type="EC" id="4.3.1.19" evidence="12"/>
<dbReference type="RefSeq" id="WP_116694415.1">
    <property type="nucleotide sequence ID" value="NZ_QEHR01000005.1"/>
</dbReference>
<dbReference type="GO" id="GO:0006567">
    <property type="term" value="P:L-threonine catabolic process"/>
    <property type="evidence" value="ECO:0007669"/>
    <property type="project" value="TreeGrafter"/>
</dbReference>
<evidence type="ECO:0000313" key="15">
    <source>
        <dbReference type="Proteomes" id="UP000245962"/>
    </source>
</evidence>
<dbReference type="PROSITE" id="PS51672">
    <property type="entry name" value="ACT_LIKE"/>
    <property type="match status" value="1"/>
</dbReference>
<dbReference type="EMBL" id="QEHR01000005">
    <property type="protein sequence ID" value="PVW14645.1"/>
    <property type="molecule type" value="Genomic_DNA"/>
</dbReference>
<comment type="similarity">
    <text evidence="4 12">Belongs to the serine/threonine dehydratase family.</text>
</comment>
<dbReference type="InterPro" id="IPR001721">
    <property type="entry name" value="TD_ACT-like"/>
</dbReference>
<dbReference type="UniPathway" id="UPA00047">
    <property type="reaction ID" value="UER00054"/>
</dbReference>
<comment type="caution">
    <text evidence="14">The sequence shown here is derived from an EMBL/GenBank/DDBJ whole genome shotgun (WGS) entry which is preliminary data.</text>
</comment>
<dbReference type="SUPFAM" id="SSF55021">
    <property type="entry name" value="ACT-like"/>
    <property type="match status" value="1"/>
</dbReference>
<evidence type="ECO:0000256" key="12">
    <source>
        <dbReference type="RuleBase" id="RU362012"/>
    </source>
</evidence>
<name>A0A2U0I0K9_9FLAO</name>
<dbReference type="OrthoDB" id="9811476at2"/>
<comment type="function">
    <text evidence="11 12">Catalyzes the anaerobic formation of alpha-ketobutyrate and ammonia from threonine in a two-step reaction. The first step involved a dehydration of threonine and a production of enamine intermediates (aminocrotonate), which tautomerizes to its imine form (iminobutyrate). Both intermediates are unstable and short-lived. The second step is the nonenzymatic hydrolysis of the enamine/imine intermediates to form 2-ketobutyrate and free ammonia. In the low water environment of the cell, the second step is accelerated by RidA.</text>
</comment>
<comment type="subunit">
    <text evidence="5 12">Homotetramer.</text>
</comment>
<dbReference type="GO" id="GO:0006565">
    <property type="term" value="P:L-serine catabolic process"/>
    <property type="evidence" value="ECO:0007669"/>
    <property type="project" value="TreeGrafter"/>
</dbReference>
<dbReference type="GO" id="GO:0009097">
    <property type="term" value="P:isoleucine biosynthetic process"/>
    <property type="evidence" value="ECO:0007669"/>
    <property type="project" value="UniProtKB-UniRule"/>
</dbReference>
<dbReference type="FunFam" id="3.40.50.1100:FF:000007">
    <property type="entry name" value="L-threonine dehydratase catabolic TdcB"/>
    <property type="match status" value="1"/>
</dbReference>
<accession>A0A2U0I0K9</accession>
<evidence type="ECO:0000259" key="13">
    <source>
        <dbReference type="PROSITE" id="PS51672"/>
    </source>
</evidence>
<dbReference type="PANTHER" id="PTHR48078">
    <property type="entry name" value="THREONINE DEHYDRATASE, MITOCHONDRIAL-RELATED"/>
    <property type="match status" value="1"/>
</dbReference>
<comment type="cofactor">
    <cofactor evidence="2 12">
        <name>pyridoxal 5'-phosphate</name>
        <dbReference type="ChEBI" id="CHEBI:597326"/>
    </cofactor>
</comment>
<protein>
    <recommendedName>
        <fullName evidence="12">L-threonine dehydratase</fullName>
        <ecNumber evidence="12">4.3.1.19</ecNumber>
    </recommendedName>
    <alternativeName>
        <fullName evidence="12">Threonine deaminase</fullName>
    </alternativeName>
</protein>
<dbReference type="InterPro" id="IPR011820">
    <property type="entry name" value="IlvA"/>
</dbReference>
<dbReference type="Pfam" id="PF00585">
    <property type="entry name" value="Thr_dehydrat_C"/>
    <property type="match status" value="1"/>
</dbReference>
<dbReference type="InterPro" id="IPR000634">
    <property type="entry name" value="Ser/Thr_deHydtase_PyrdxlP-BS"/>
</dbReference>
<evidence type="ECO:0000256" key="1">
    <source>
        <dbReference type="ARBA" id="ARBA00001274"/>
    </source>
</evidence>
<evidence type="ECO:0000256" key="10">
    <source>
        <dbReference type="ARBA" id="ARBA00023304"/>
    </source>
</evidence>
<evidence type="ECO:0000256" key="5">
    <source>
        <dbReference type="ARBA" id="ARBA00011881"/>
    </source>
</evidence>
<keyword evidence="8 12" id="KW-0663">Pyridoxal phosphate</keyword>
<dbReference type="NCBIfam" id="NF006390">
    <property type="entry name" value="PRK08639.1"/>
    <property type="match status" value="1"/>
</dbReference>
<evidence type="ECO:0000256" key="4">
    <source>
        <dbReference type="ARBA" id="ARBA00010869"/>
    </source>
</evidence>
<feature type="domain" description="ACT-like" evidence="13">
    <location>
        <begin position="330"/>
        <end position="406"/>
    </location>
</feature>
<dbReference type="CDD" id="cd04907">
    <property type="entry name" value="ACT_ThrD-I_2"/>
    <property type="match status" value="1"/>
</dbReference>
<evidence type="ECO:0000256" key="7">
    <source>
        <dbReference type="ARBA" id="ARBA00022624"/>
    </source>
</evidence>
<dbReference type="GO" id="GO:0030170">
    <property type="term" value="F:pyridoxal phosphate binding"/>
    <property type="evidence" value="ECO:0007669"/>
    <property type="project" value="InterPro"/>
</dbReference>
<keyword evidence="9 12" id="KW-0456">Lyase</keyword>
<dbReference type="Pfam" id="PF00291">
    <property type="entry name" value="PALP"/>
    <property type="match status" value="1"/>
</dbReference>
<dbReference type="NCBIfam" id="TIGR02079">
    <property type="entry name" value="THD1"/>
    <property type="match status" value="1"/>
</dbReference>
<evidence type="ECO:0000256" key="3">
    <source>
        <dbReference type="ARBA" id="ARBA00004810"/>
    </source>
</evidence>
<evidence type="ECO:0000256" key="8">
    <source>
        <dbReference type="ARBA" id="ARBA00022898"/>
    </source>
</evidence>
<organism evidence="14 15">
    <name type="scientific">Marixanthomonas spongiae</name>
    <dbReference type="NCBI Taxonomy" id="2174845"/>
    <lineage>
        <taxon>Bacteria</taxon>
        <taxon>Pseudomonadati</taxon>
        <taxon>Bacteroidota</taxon>
        <taxon>Flavobacteriia</taxon>
        <taxon>Flavobacteriales</taxon>
        <taxon>Flavobacteriaceae</taxon>
        <taxon>Marixanthomonas</taxon>
    </lineage>
</organism>
<sequence>MELLKEIYEARERIKDVVVHTPLMKNENLSKEFSAQVFLKREDLQPVRSYKLRGAYNKIVSLSAEEQSKGVVCASAGNHAQGVAYACHKLNIKATIFMPVTTPPQKTKQVKLFGKDKVEIVLKGDTFDESSQEANCFCQKIGAIFIHPFDDEKVMAGQGTIGLELLEDTKTPIDYLFLPIGGGGLASGVSTVFKQLSPPTKIIGVEPAGAPSMTNSIKKGVNTTLGNIDKFVDGASVKRVGEKTFEICKDSLEDIILVPEGKICTTILRLYNEEAIVVEPAGALTIAALDFYQEKIKGKNVVCVVSGSNNDITRTEEIKERSLLYEELKHYFLVQFPQRPGALKEFMNDILGPNDDIAYFQYSKKNNKETGPVIVGVELKNKHDLFYIEEKLTAKKFTYQYLNGNKDLFTHLIL</sequence>
<dbReference type="CDD" id="cd01562">
    <property type="entry name" value="Thr-dehyd"/>
    <property type="match status" value="1"/>
</dbReference>
<dbReference type="Gene3D" id="3.40.50.1100">
    <property type="match status" value="2"/>
</dbReference>
<dbReference type="InterPro" id="IPR050147">
    <property type="entry name" value="Ser/Thr_Dehydratase"/>
</dbReference>
<dbReference type="AlphaFoldDB" id="A0A2U0I0K9"/>
<dbReference type="InterPro" id="IPR045865">
    <property type="entry name" value="ACT-like_dom_sf"/>
</dbReference>
<evidence type="ECO:0000256" key="6">
    <source>
        <dbReference type="ARBA" id="ARBA00022605"/>
    </source>
</evidence>
<keyword evidence="7 12" id="KW-0412">Isoleucine biosynthesis</keyword>